<reference evidence="2 3" key="1">
    <citation type="submission" date="2020-07" db="EMBL/GenBank/DDBJ databases">
        <title>Spirosoma foliorum sp. nov., isolated from the leaves on the Nejang mountain Korea, Republic of.</title>
        <authorList>
            <person name="Ho H."/>
            <person name="Lee Y.-J."/>
            <person name="Nurcahyanto D.-A."/>
            <person name="Kim S.-G."/>
        </authorList>
    </citation>
    <scope>NUCLEOTIDE SEQUENCE [LARGE SCALE GENOMIC DNA]</scope>
    <source>
        <strain evidence="2 3">PL0136</strain>
    </source>
</reference>
<evidence type="ECO:0000256" key="1">
    <source>
        <dbReference type="SAM" id="MobiDB-lite"/>
    </source>
</evidence>
<dbReference type="RefSeq" id="WP_182458817.1">
    <property type="nucleotide sequence ID" value="NZ_CP059732.1"/>
</dbReference>
<keyword evidence="3" id="KW-1185">Reference proteome</keyword>
<evidence type="ECO:0000313" key="3">
    <source>
        <dbReference type="Proteomes" id="UP000515369"/>
    </source>
</evidence>
<sequence>MMTFFIIVSIILVLGVLSYLTSAWYGVKSSNTDKLPPYYEHLLRQLKEKENQAEGAEETVKKEEVSSNR</sequence>
<feature type="region of interest" description="Disordered" evidence="1">
    <location>
        <begin position="49"/>
        <end position="69"/>
    </location>
</feature>
<protein>
    <submittedName>
        <fullName evidence="2">Uncharacterized protein</fullName>
    </submittedName>
</protein>
<gene>
    <name evidence="2" type="ORF">H3H32_26790</name>
</gene>
<organism evidence="2 3">
    <name type="scientific">Spirosoma foliorum</name>
    <dbReference type="NCBI Taxonomy" id="2710596"/>
    <lineage>
        <taxon>Bacteria</taxon>
        <taxon>Pseudomonadati</taxon>
        <taxon>Bacteroidota</taxon>
        <taxon>Cytophagia</taxon>
        <taxon>Cytophagales</taxon>
        <taxon>Cytophagaceae</taxon>
        <taxon>Spirosoma</taxon>
    </lineage>
</organism>
<dbReference type="EMBL" id="CP059732">
    <property type="protein sequence ID" value="QMW01535.1"/>
    <property type="molecule type" value="Genomic_DNA"/>
</dbReference>
<dbReference type="KEGG" id="sfol:H3H32_26790"/>
<dbReference type="Proteomes" id="UP000515369">
    <property type="component" value="Chromosome"/>
</dbReference>
<proteinExistence type="predicted"/>
<name>A0A7G5GRP3_9BACT</name>
<dbReference type="AlphaFoldDB" id="A0A7G5GRP3"/>
<accession>A0A7G5GRP3</accession>
<evidence type="ECO:0000313" key="2">
    <source>
        <dbReference type="EMBL" id="QMW01535.1"/>
    </source>
</evidence>